<organism evidence="9 10">
    <name type="scientific">Meganyctiphanes norvegica</name>
    <name type="common">Northern krill</name>
    <name type="synonym">Thysanopoda norvegica</name>
    <dbReference type="NCBI Taxonomy" id="48144"/>
    <lineage>
        <taxon>Eukaryota</taxon>
        <taxon>Metazoa</taxon>
        <taxon>Ecdysozoa</taxon>
        <taxon>Arthropoda</taxon>
        <taxon>Crustacea</taxon>
        <taxon>Multicrustacea</taxon>
        <taxon>Malacostraca</taxon>
        <taxon>Eumalacostraca</taxon>
        <taxon>Eucarida</taxon>
        <taxon>Euphausiacea</taxon>
        <taxon>Euphausiidae</taxon>
        <taxon>Meganyctiphanes</taxon>
    </lineage>
</organism>
<keyword evidence="5" id="KW-0804">Transcription</keyword>
<name>A0AAV2PPH4_MEGNR</name>
<dbReference type="PANTHER" id="PTHR23043:SF26">
    <property type="entry name" value="PROTEIN TRACHEALESS"/>
    <property type="match status" value="1"/>
</dbReference>
<dbReference type="PROSITE" id="PS50112">
    <property type="entry name" value="PAS"/>
    <property type="match status" value="2"/>
</dbReference>
<feature type="compositionally biased region" description="Polar residues" evidence="7">
    <location>
        <begin position="143"/>
        <end position="156"/>
    </location>
</feature>
<dbReference type="GO" id="GO:0010557">
    <property type="term" value="P:positive regulation of macromolecule biosynthetic process"/>
    <property type="evidence" value="ECO:0007669"/>
    <property type="project" value="UniProtKB-ARBA"/>
</dbReference>
<evidence type="ECO:0000256" key="5">
    <source>
        <dbReference type="ARBA" id="ARBA00023163"/>
    </source>
</evidence>
<keyword evidence="2" id="KW-0677">Repeat</keyword>
<dbReference type="GO" id="GO:0000977">
    <property type="term" value="F:RNA polymerase II transcription regulatory region sequence-specific DNA binding"/>
    <property type="evidence" value="ECO:0007669"/>
    <property type="project" value="TreeGrafter"/>
</dbReference>
<dbReference type="PANTHER" id="PTHR23043">
    <property type="entry name" value="HYPOXIA-INDUCIBLE FACTOR 1 ALPHA"/>
    <property type="match status" value="1"/>
</dbReference>
<sequence length="764" mass="82317">MLPLPAAITSQLDKASIIRLTISFLKLRDFTLHGDPPWPRGLDNKGIKAGSLRHQQRSVPGMVEMFETHQGTHILQSLDGFAFALANDGRFLYISETVSIYLGLSQVEMTGSSVFDYIHTADHMELAEQLGVTLATGQPLPSPNSTASSDDASTNQQGMMNPDVCFPVASCMVMNNNSQFKGYDRAFCIRMKSTLTKRGCHFKSAGYRVVLVLGHMRPQYSFCHSRKTPPQLMGMVALAIALPPPSVHEVRLESDMFVTRLNFDFRIAHCEPKVCDLLDYTSDELQGRSLYSLCHGQDVEGLRETHVTLIEKGQVMSPYFRLLNKTGGYTWMQICATVIINNKNGDEQNIICINYVITNSVYESMVLDQTQLDPALANMKTDEQEYQPQVTTPEPSEGGASVVCEEMRCSPVLSMNKTSLGSNSPTVSQQEVMSSPLRGTPTVALDATAHIKTEGSGILSTTLSKSDIRDNTQGISDQAPSPGCISAPPTTTPNTSHLRTTPVNTTMLTPAALETAPVTTSASRSDEGSVRDLEAAMTRHLPDESSEFSSDSLMKSGGAGLSAGGSGQRSTIQWVGGTNGGQQTSASSSFPASTILRQLYASRESVIRSSVQRSYYSDVGTTLPTPPGTEGYQENMFSKSHDFTYPGSGLAASGYADYHSAMTPPSSVSPREKIGSDCGDLRGATGTYLGDGSGMPAQPLPLKPQVYSYGSSGVPIDSSGYSAPLTDQAGIYSPSSFHLYHTNSSKTTSYDTLRAGSSWYAPSS</sequence>
<feature type="domain" description="PAS" evidence="8">
    <location>
        <begin position="256"/>
        <end position="313"/>
    </location>
</feature>
<feature type="region of interest" description="Disordered" evidence="7">
    <location>
        <begin position="468"/>
        <end position="569"/>
    </location>
</feature>
<evidence type="ECO:0000256" key="6">
    <source>
        <dbReference type="ARBA" id="ARBA00023242"/>
    </source>
</evidence>
<dbReference type="NCBIfam" id="TIGR00229">
    <property type="entry name" value="sensory_box"/>
    <property type="match status" value="1"/>
</dbReference>
<feature type="compositionally biased region" description="Gly residues" evidence="7">
    <location>
        <begin position="557"/>
        <end position="567"/>
    </location>
</feature>
<dbReference type="FunFam" id="3.30.450.20:FF:000054">
    <property type="entry name" value="Trachealess, isoform D"/>
    <property type="match status" value="1"/>
</dbReference>
<keyword evidence="6" id="KW-0539">Nucleus</keyword>
<dbReference type="InterPro" id="IPR013767">
    <property type="entry name" value="PAS_fold"/>
</dbReference>
<feature type="non-terminal residue" evidence="9">
    <location>
        <position position="764"/>
    </location>
</feature>
<proteinExistence type="predicted"/>
<protein>
    <recommendedName>
        <fullName evidence="8">PAS domain-containing protein</fullName>
    </recommendedName>
</protein>
<evidence type="ECO:0000313" key="9">
    <source>
        <dbReference type="EMBL" id="CAL4062085.1"/>
    </source>
</evidence>
<gene>
    <name evidence="9" type="ORF">MNOR_LOCUS2384</name>
</gene>
<feature type="compositionally biased region" description="Polar residues" evidence="7">
    <location>
        <begin position="488"/>
        <end position="508"/>
    </location>
</feature>
<evidence type="ECO:0000259" key="8">
    <source>
        <dbReference type="PROSITE" id="PS50112"/>
    </source>
</evidence>
<dbReference type="CDD" id="cd00130">
    <property type="entry name" value="PAS"/>
    <property type="match status" value="2"/>
</dbReference>
<evidence type="ECO:0000256" key="4">
    <source>
        <dbReference type="ARBA" id="ARBA00023125"/>
    </source>
</evidence>
<dbReference type="InterPro" id="IPR035965">
    <property type="entry name" value="PAS-like_dom_sf"/>
</dbReference>
<feature type="compositionally biased region" description="Basic and acidic residues" evidence="7">
    <location>
        <begin position="524"/>
        <end position="534"/>
    </location>
</feature>
<keyword evidence="10" id="KW-1185">Reference proteome</keyword>
<dbReference type="InterPro" id="IPR001610">
    <property type="entry name" value="PAC"/>
</dbReference>
<keyword evidence="4" id="KW-0238">DNA-binding</keyword>
<dbReference type="InterPro" id="IPR013655">
    <property type="entry name" value="PAS_fold_3"/>
</dbReference>
<dbReference type="Gene3D" id="3.30.450.20">
    <property type="entry name" value="PAS domain"/>
    <property type="match status" value="2"/>
</dbReference>
<evidence type="ECO:0000256" key="7">
    <source>
        <dbReference type="SAM" id="MobiDB-lite"/>
    </source>
</evidence>
<dbReference type="Proteomes" id="UP001497623">
    <property type="component" value="Unassembled WGS sequence"/>
</dbReference>
<feature type="compositionally biased region" description="Polar residues" evidence="7">
    <location>
        <begin position="468"/>
        <end position="479"/>
    </location>
</feature>
<evidence type="ECO:0000256" key="1">
    <source>
        <dbReference type="ARBA" id="ARBA00004123"/>
    </source>
</evidence>
<dbReference type="EMBL" id="CAXKWB010000721">
    <property type="protein sequence ID" value="CAL4062085.1"/>
    <property type="molecule type" value="Genomic_DNA"/>
</dbReference>
<dbReference type="AlphaFoldDB" id="A0AAV2PPH4"/>
<dbReference type="SUPFAM" id="SSF55785">
    <property type="entry name" value="PYP-like sensor domain (PAS domain)"/>
    <property type="match status" value="2"/>
</dbReference>
<dbReference type="InterPro" id="IPR000014">
    <property type="entry name" value="PAS"/>
</dbReference>
<dbReference type="SMART" id="SM00091">
    <property type="entry name" value="PAS"/>
    <property type="match status" value="2"/>
</dbReference>
<dbReference type="SMART" id="SM00086">
    <property type="entry name" value="PAC"/>
    <property type="match status" value="1"/>
</dbReference>
<evidence type="ECO:0000256" key="3">
    <source>
        <dbReference type="ARBA" id="ARBA00023015"/>
    </source>
</evidence>
<evidence type="ECO:0000256" key="2">
    <source>
        <dbReference type="ARBA" id="ARBA00022737"/>
    </source>
</evidence>
<comment type="caution">
    <text evidence="9">The sequence shown here is derived from an EMBL/GenBank/DDBJ whole genome shotgun (WGS) entry which is preliminary data.</text>
</comment>
<dbReference type="Pfam" id="PF00989">
    <property type="entry name" value="PAS"/>
    <property type="match status" value="1"/>
</dbReference>
<dbReference type="GO" id="GO:0000981">
    <property type="term" value="F:DNA-binding transcription factor activity, RNA polymerase II-specific"/>
    <property type="evidence" value="ECO:0007669"/>
    <property type="project" value="TreeGrafter"/>
</dbReference>
<comment type="subcellular location">
    <subcellularLocation>
        <location evidence="1">Nucleus</location>
    </subcellularLocation>
</comment>
<keyword evidence="3" id="KW-0805">Transcription regulation</keyword>
<dbReference type="GO" id="GO:0005634">
    <property type="term" value="C:nucleus"/>
    <property type="evidence" value="ECO:0007669"/>
    <property type="project" value="UniProtKB-SubCell"/>
</dbReference>
<dbReference type="FunFam" id="3.30.450.20:FF:000025">
    <property type="entry name" value="Neuronal PAS domain protein 3 isoform 1"/>
    <property type="match status" value="1"/>
</dbReference>
<feature type="domain" description="PAS" evidence="8">
    <location>
        <begin position="67"/>
        <end position="137"/>
    </location>
</feature>
<dbReference type="Pfam" id="PF08447">
    <property type="entry name" value="PAS_3"/>
    <property type="match status" value="1"/>
</dbReference>
<evidence type="ECO:0000313" key="10">
    <source>
        <dbReference type="Proteomes" id="UP001497623"/>
    </source>
</evidence>
<reference evidence="9 10" key="1">
    <citation type="submission" date="2024-05" db="EMBL/GenBank/DDBJ databases">
        <authorList>
            <person name="Wallberg A."/>
        </authorList>
    </citation>
    <scope>NUCLEOTIDE SEQUENCE [LARGE SCALE GENOMIC DNA]</scope>
</reference>
<feature type="region of interest" description="Disordered" evidence="7">
    <location>
        <begin position="135"/>
        <end position="156"/>
    </location>
</feature>
<accession>A0AAV2PPH4</accession>